<dbReference type="GO" id="GO:0016020">
    <property type="term" value="C:membrane"/>
    <property type="evidence" value="ECO:0007669"/>
    <property type="project" value="UniProtKB-SubCell"/>
</dbReference>
<comment type="subcellular location">
    <subcellularLocation>
        <location evidence="1">Membrane</location>
        <topology evidence="1">Multi-pass membrane protein</topology>
    </subcellularLocation>
</comment>
<dbReference type="PANTHER" id="PTHR43066">
    <property type="entry name" value="RHOMBOID-RELATED PROTEIN"/>
    <property type="match status" value="1"/>
</dbReference>
<feature type="transmembrane region" description="Helical" evidence="6">
    <location>
        <begin position="163"/>
        <end position="181"/>
    </location>
</feature>
<feature type="transmembrane region" description="Helical" evidence="6">
    <location>
        <begin position="52"/>
        <end position="75"/>
    </location>
</feature>
<dbReference type="Gene3D" id="1.10.8.10">
    <property type="entry name" value="DNA helicase RuvA subunit, C-terminal domain"/>
    <property type="match status" value="1"/>
</dbReference>
<dbReference type="InterPro" id="IPR035952">
    <property type="entry name" value="Rhomboid-like_sf"/>
</dbReference>
<sequence>MSSGFHHVSVTKFLMVSVGLLSLAVSIAQVKPYVPVILSPHLTKYHQFWRLFIQPVCYVNMSELVLFEILMYTVSRHVERAYGSRKFASFVILSAVLSSAFSFLFLLAAHRMFGINNIHPGPTSILFAILFRYGQLVPDLYTVRIGPIELGDKVFLYGLSTQFLYTTLTMPLIGLLISYLIDRHPLLSFFRVPLPLVRLSNRFISPLLGSTVPPKRSIVAWPENDTRRDGPGIVVGRNLLGRFRRRIGVEANTVASVPGRGVERRTAVVAVPALSPRENIVETLSSSAQGQLESEATPSAENSPTNNGPSTEIPTILTPNPPAGPSTTAATTSTGTRMSQWVENLSSSSPVRAPTEAEITELREMFPNYTRDQVIRALQQSDFDQSRAVDHLLMNQT</sequence>
<evidence type="ECO:0000256" key="1">
    <source>
        <dbReference type="ARBA" id="ARBA00004141"/>
    </source>
</evidence>
<dbReference type="SMART" id="SM01160">
    <property type="entry name" value="DUF1751"/>
    <property type="match status" value="1"/>
</dbReference>
<dbReference type="SUPFAM" id="SSF144091">
    <property type="entry name" value="Rhomboid-like"/>
    <property type="match status" value="1"/>
</dbReference>
<feature type="region of interest" description="Disordered" evidence="5">
    <location>
        <begin position="283"/>
        <end position="335"/>
    </location>
</feature>
<dbReference type="PANTHER" id="PTHR43066:SF21">
    <property type="entry name" value="UBIQUITIN-ASSOCIATED DOMAIN-CONTAINING PROTEIN 2"/>
    <property type="match status" value="1"/>
</dbReference>
<dbReference type="Gene3D" id="1.20.1540.10">
    <property type="entry name" value="Rhomboid-like"/>
    <property type="match status" value="1"/>
</dbReference>
<dbReference type="EMBL" id="LN483345">
    <property type="protein sequence ID" value="CDZ98590.1"/>
    <property type="molecule type" value="Genomic_DNA"/>
</dbReference>
<feature type="domain" description="CUE" evidence="8">
    <location>
        <begin position="354"/>
        <end position="397"/>
    </location>
</feature>
<dbReference type="SUPFAM" id="SSF46934">
    <property type="entry name" value="UBA-like"/>
    <property type="match status" value="1"/>
</dbReference>
<evidence type="ECO:0000256" key="2">
    <source>
        <dbReference type="ARBA" id="ARBA00022692"/>
    </source>
</evidence>
<evidence type="ECO:0000256" key="5">
    <source>
        <dbReference type="SAM" id="MobiDB-lite"/>
    </source>
</evidence>
<dbReference type="InterPro" id="IPR022764">
    <property type="entry name" value="Peptidase_S54_rhomboid_dom"/>
</dbReference>
<name>A0A0F7SJH1_PHARH</name>
<dbReference type="GO" id="GO:0004252">
    <property type="term" value="F:serine-type endopeptidase activity"/>
    <property type="evidence" value="ECO:0007669"/>
    <property type="project" value="InterPro"/>
</dbReference>
<evidence type="ECO:0000313" key="9">
    <source>
        <dbReference type="EMBL" id="CDZ98590.1"/>
    </source>
</evidence>
<accession>A0A0F7SJH1</accession>
<dbReference type="InterPro" id="IPR015940">
    <property type="entry name" value="UBA"/>
</dbReference>
<feature type="compositionally biased region" description="Low complexity" evidence="5">
    <location>
        <begin position="325"/>
        <end position="335"/>
    </location>
</feature>
<dbReference type="AlphaFoldDB" id="A0A0F7SJH1"/>
<evidence type="ECO:0000256" key="4">
    <source>
        <dbReference type="ARBA" id="ARBA00023136"/>
    </source>
</evidence>
<feature type="compositionally biased region" description="Polar residues" evidence="5">
    <location>
        <begin position="283"/>
        <end position="313"/>
    </location>
</feature>
<proteinExistence type="predicted"/>
<reference evidence="9" key="1">
    <citation type="submission" date="2014-08" db="EMBL/GenBank/DDBJ databases">
        <authorList>
            <person name="Sharma Rahul"/>
            <person name="Thines Marco"/>
        </authorList>
    </citation>
    <scope>NUCLEOTIDE SEQUENCE</scope>
</reference>
<evidence type="ECO:0000256" key="3">
    <source>
        <dbReference type="ARBA" id="ARBA00022989"/>
    </source>
</evidence>
<dbReference type="PROSITE" id="PS50030">
    <property type="entry name" value="UBA"/>
    <property type="match status" value="1"/>
</dbReference>
<dbReference type="PROSITE" id="PS51140">
    <property type="entry name" value="CUE"/>
    <property type="match status" value="1"/>
</dbReference>
<organism evidence="9">
    <name type="scientific">Phaffia rhodozyma</name>
    <name type="common">Yeast</name>
    <name type="synonym">Xanthophyllomyces dendrorhous</name>
    <dbReference type="NCBI Taxonomy" id="264483"/>
    <lineage>
        <taxon>Eukaryota</taxon>
        <taxon>Fungi</taxon>
        <taxon>Dikarya</taxon>
        <taxon>Basidiomycota</taxon>
        <taxon>Agaricomycotina</taxon>
        <taxon>Tremellomycetes</taxon>
        <taxon>Cystofilobasidiales</taxon>
        <taxon>Mrakiaceae</taxon>
        <taxon>Phaffia</taxon>
    </lineage>
</organism>
<protein>
    <submittedName>
        <fullName evidence="9">Uncharacterized conserved protein</fullName>
    </submittedName>
</protein>
<dbReference type="GO" id="GO:0043130">
    <property type="term" value="F:ubiquitin binding"/>
    <property type="evidence" value="ECO:0007669"/>
    <property type="project" value="InterPro"/>
</dbReference>
<evidence type="ECO:0000259" key="8">
    <source>
        <dbReference type="PROSITE" id="PS51140"/>
    </source>
</evidence>
<evidence type="ECO:0000259" key="7">
    <source>
        <dbReference type="PROSITE" id="PS50030"/>
    </source>
</evidence>
<dbReference type="Pfam" id="PF02845">
    <property type="entry name" value="CUE"/>
    <property type="match status" value="1"/>
</dbReference>
<keyword evidence="4 6" id="KW-0472">Membrane</keyword>
<feature type="domain" description="UBA" evidence="7">
    <location>
        <begin position="353"/>
        <end position="395"/>
    </location>
</feature>
<feature type="transmembrane region" description="Helical" evidence="6">
    <location>
        <begin position="87"/>
        <end position="109"/>
    </location>
</feature>
<dbReference type="Pfam" id="PF01694">
    <property type="entry name" value="Rhomboid"/>
    <property type="match status" value="1"/>
</dbReference>
<keyword evidence="2 6" id="KW-0812">Transmembrane</keyword>
<keyword evidence="3 6" id="KW-1133">Transmembrane helix</keyword>
<evidence type="ECO:0000256" key="6">
    <source>
        <dbReference type="SAM" id="Phobius"/>
    </source>
</evidence>
<dbReference type="InterPro" id="IPR009060">
    <property type="entry name" value="UBA-like_sf"/>
</dbReference>
<dbReference type="InterPro" id="IPR003892">
    <property type="entry name" value="CUE"/>
</dbReference>